<protein>
    <submittedName>
        <fullName evidence="2">Serine/threonine-protein kinase/endoribonuclease IRE2 isoform X3</fullName>
    </submittedName>
</protein>
<accession>A0AC58NWY6</accession>
<dbReference type="RefSeq" id="XP_074202302.1">
    <property type="nucleotide sequence ID" value="XM_074346201.1"/>
</dbReference>
<keyword evidence="2" id="KW-0808">Transferase</keyword>
<name>A0AC58NWY6_CAMBA</name>
<evidence type="ECO:0000313" key="2">
    <source>
        <dbReference type="RefSeq" id="XP_074202302.1"/>
    </source>
</evidence>
<gene>
    <name evidence="2" type="primary">ERN2</name>
</gene>
<keyword evidence="1" id="KW-1185">Reference proteome</keyword>
<sequence length="925" mass="101946">MRPMARMAQGAGPWPPLLLQLVALLGTLGPQVQTFRPESLLFVSTLDGSLHALNKQTGDLKWTLKDPIIQGPMYVTETAFLSDPADGSLYILGTQKQQGLMRLPFTVPELVHASPCRSSDGVFYTGRKQDAWFVVDPESGKTQMTLTTEQHSTPRLYIGRTQYTVTMHNPRAPALRWNTTYRRYSAPPMDGSPGKYMSHLASCGIGLLLTVDPGSGAVLWTQDLGVPVTGIYTWHQDSLRQLPHLTLARDTLHFLALRWGYIRLPASGPQDTATHFSALDTRLLMTLYVGKDEAGFYVSKALVHTGVALVPRGLTLAPTDGPTTDEVTLQVSGEREGSPSTAVRYPSGSVALPSQWLLIGHHEPPPVLHTTMLRVHPTPGSGTSGTRPSESIQAPAVFLELLSLTREETSSLELHPEEKTPGLYPGLGTQDLLATSLTALLLGGWILFLMRQQQQLVVEKQQQQVPLAPAGPSHISPEAQCQPSGATPQSQKRIPNPSEQDQPLEDPEAELTVVGKISFNPKDVLGRGAGGTFVYRGQFEGRAVAVKRLLRECFGLVRREVQLLQESDRHPNVLRYFCTERGPQFHYLALELCRASLREYVENPELDSWGLEPEMALQQLMLGLAHLHSLHIVHRDLKPGNVLIAGPDSQGRSRVVLSDFGLCKKLSAGRYSFSLRSGIPGTEGWMAPELLQLLPPDSPTSAVDIFSAGCLFYYVLSGGSHPFGESLYRQANILAGAPCLSHLEEEAHDKVVARNLVEAMLSQPSQARPSARQVLAHPFFWSRAKQLQFFQDVSDWLEKEPEQGPLVTALEAGGSEVVRSDWHKHISVPLQTDLRRFRSYKGTSVRDLLRAVRNKKHHYRELPDEVRQALGPVPDSFLQYFTARFPRLLLHTYQAMRSCASESLFLPYYPPASGARGACPGAAGS</sequence>
<keyword evidence="2" id="KW-0418">Kinase</keyword>
<reference evidence="2" key="1">
    <citation type="submission" date="2025-08" db="UniProtKB">
        <authorList>
            <consortium name="RefSeq"/>
        </authorList>
    </citation>
    <scope>IDENTIFICATION</scope>
    <source>
        <tissue evidence="2">Blood</tissue>
    </source>
</reference>
<dbReference type="Proteomes" id="UP001732780">
    <property type="component" value="Chromosome 18"/>
</dbReference>
<evidence type="ECO:0000313" key="1">
    <source>
        <dbReference type="Proteomes" id="UP001732780"/>
    </source>
</evidence>
<proteinExistence type="predicted"/>
<organism evidence="1 2">
    <name type="scientific">Camelus bactrianus</name>
    <name type="common">Bactrian camel</name>
    <dbReference type="NCBI Taxonomy" id="9837"/>
    <lineage>
        <taxon>Eukaryota</taxon>
        <taxon>Metazoa</taxon>
        <taxon>Chordata</taxon>
        <taxon>Craniata</taxon>
        <taxon>Vertebrata</taxon>
        <taxon>Euteleostomi</taxon>
        <taxon>Mammalia</taxon>
        <taxon>Eutheria</taxon>
        <taxon>Laurasiatheria</taxon>
        <taxon>Artiodactyla</taxon>
        <taxon>Tylopoda</taxon>
        <taxon>Camelidae</taxon>
        <taxon>Camelus</taxon>
    </lineage>
</organism>